<dbReference type="SUPFAM" id="SSF51445">
    <property type="entry name" value="(Trans)glycosidases"/>
    <property type="match status" value="1"/>
</dbReference>
<dbReference type="EnsemblFungi" id="EJT73038">
    <property type="protein sequence ID" value="EJT73038"/>
    <property type="gene ID" value="GGTG_09889"/>
</dbReference>
<dbReference type="OrthoDB" id="6503935at2759"/>
<reference evidence="4" key="4">
    <citation type="journal article" date="2015" name="G3 (Bethesda)">
        <title>Genome sequences of three phytopathogenic species of the Magnaporthaceae family of fungi.</title>
        <authorList>
            <person name="Okagaki L.H."/>
            <person name="Nunes C.C."/>
            <person name="Sailsbery J."/>
            <person name="Clay B."/>
            <person name="Brown D."/>
            <person name="John T."/>
            <person name="Oh Y."/>
            <person name="Young N."/>
            <person name="Fitzgerald M."/>
            <person name="Haas B.J."/>
            <person name="Zeng Q."/>
            <person name="Young S."/>
            <person name="Adiconis X."/>
            <person name="Fan L."/>
            <person name="Levin J.Z."/>
            <person name="Mitchell T.K."/>
            <person name="Okubara P.A."/>
            <person name="Farman M.L."/>
            <person name="Kohn L.M."/>
            <person name="Birren B."/>
            <person name="Ma L.-J."/>
            <person name="Dean R.A."/>
        </authorList>
    </citation>
    <scope>NUCLEOTIDE SEQUENCE</scope>
    <source>
        <strain evidence="4">R3-111a-1</strain>
    </source>
</reference>
<dbReference type="VEuPathDB" id="FungiDB:GGTG_09889"/>
<accession>J3P8Q4</accession>
<dbReference type="InterPro" id="IPR052974">
    <property type="entry name" value="GH79_Enzymes"/>
</dbReference>
<feature type="chain" id="PRO_5015095009" description="Beta-glucuronidase C-terminal domain-containing protein" evidence="1">
    <location>
        <begin position="23"/>
        <end position="602"/>
    </location>
</feature>
<organism evidence="3">
    <name type="scientific">Gaeumannomyces tritici (strain R3-111a-1)</name>
    <name type="common">Wheat and barley take-all root rot fungus</name>
    <name type="synonym">Gaeumannomyces graminis var. tritici</name>
    <dbReference type="NCBI Taxonomy" id="644352"/>
    <lineage>
        <taxon>Eukaryota</taxon>
        <taxon>Fungi</taxon>
        <taxon>Dikarya</taxon>
        <taxon>Ascomycota</taxon>
        <taxon>Pezizomycotina</taxon>
        <taxon>Sordariomycetes</taxon>
        <taxon>Sordariomycetidae</taxon>
        <taxon>Magnaporthales</taxon>
        <taxon>Magnaporthaceae</taxon>
        <taxon>Gaeumannomyces</taxon>
    </lineage>
</organism>
<dbReference type="eggNOG" id="ENOG502S7XI">
    <property type="taxonomic scope" value="Eukaryota"/>
</dbReference>
<reference evidence="4" key="5">
    <citation type="submission" date="2018-04" db="UniProtKB">
        <authorList>
            <consortium name="EnsemblFungi"/>
        </authorList>
    </citation>
    <scope>IDENTIFICATION</scope>
    <source>
        <strain evidence="4">R3-111a-1</strain>
    </source>
</reference>
<evidence type="ECO:0000259" key="2">
    <source>
        <dbReference type="Pfam" id="PF16862"/>
    </source>
</evidence>
<feature type="signal peptide" evidence="1">
    <location>
        <begin position="1"/>
        <end position="22"/>
    </location>
</feature>
<dbReference type="PANTHER" id="PTHR36183">
    <property type="entry name" value="BETA-GLUCURONIDASE"/>
    <property type="match status" value="1"/>
</dbReference>
<evidence type="ECO:0000313" key="4">
    <source>
        <dbReference type="EnsemblFungi" id="EJT73038"/>
    </source>
</evidence>
<proteinExistence type="predicted"/>
<evidence type="ECO:0000313" key="5">
    <source>
        <dbReference type="Proteomes" id="UP000006039"/>
    </source>
</evidence>
<reference evidence="5" key="1">
    <citation type="submission" date="2010-07" db="EMBL/GenBank/DDBJ databases">
        <title>The genome sequence of Gaeumannomyces graminis var. tritici strain R3-111a-1.</title>
        <authorList>
            <consortium name="The Broad Institute Genome Sequencing Platform"/>
            <person name="Ma L.-J."/>
            <person name="Dead R."/>
            <person name="Young S."/>
            <person name="Zeng Q."/>
            <person name="Koehrsen M."/>
            <person name="Alvarado L."/>
            <person name="Berlin A."/>
            <person name="Chapman S.B."/>
            <person name="Chen Z."/>
            <person name="Freedman E."/>
            <person name="Gellesch M."/>
            <person name="Goldberg J."/>
            <person name="Griggs A."/>
            <person name="Gujja S."/>
            <person name="Heilman E.R."/>
            <person name="Heiman D."/>
            <person name="Hepburn T."/>
            <person name="Howarth C."/>
            <person name="Jen D."/>
            <person name="Larson L."/>
            <person name="Mehta T."/>
            <person name="Neiman D."/>
            <person name="Pearson M."/>
            <person name="Roberts A."/>
            <person name="Saif S."/>
            <person name="Shea T."/>
            <person name="Shenoy N."/>
            <person name="Sisk P."/>
            <person name="Stolte C."/>
            <person name="Sykes S."/>
            <person name="Walk T."/>
            <person name="White J."/>
            <person name="Yandava C."/>
            <person name="Haas B."/>
            <person name="Nusbaum C."/>
            <person name="Birren B."/>
        </authorList>
    </citation>
    <scope>NUCLEOTIDE SEQUENCE [LARGE SCALE GENOMIC DNA]</scope>
    <source>
        <strain evidence="5">R3-111a-1</strain>
    </source>
</reference>
<dbReference type="PANTHER" id="PTHR36183:SF2">
    <property type="entry name" value="BETA-GLUCURONIDASE C-TERMINAL DOMAIN-CONTAINING PROTEIN"/>
    <property type="match status" value="1"/>
</dbReference>
<name>J3P8Q4_GAET3</name>
<dbReference type="Pfam" id="PF16862">
    <property type="entry name" value="Glyco_hydro_79C"/>
    <property type="match status" value="1"/>
</dbReference>
<dbReference type="Proteomes" id="UP000006039">
    <property type="component" value="Unassembled WGS sequence"/>
</dbReference>
<evidence type="ECO:0000256" key="1">
    <source>
        <dbReference type="SAM" id="SignalP"/>
    </source>
</evidence>
<gene>
    <name evidence="4" type="primary">20350347</name>
    <name evidence="3" type="ORF">GGTG_09889</name>
</gene>
<reference evidence="3" key="3">
    <citation type="submission" date="2010-09" db="EMBL/GenBank/DDBJ databases">
        <title>Annotation of Gaeumannomyces graminis var. tritici R3-111a-1.</title>
        <authorList>
            <consortium name="The Broad Institute Genome Sequencing Platform"/>
            <person name="Ma L.-J."/>
            <person name="Dead R."/>
            <person name="Young S.K."/>
            <person name="Zeng Q."/>
            <person name="Gargeya S."/>
            <person name="Fitzgerald M."/>
            <person name="Haas B."/>
            <person name="Abouelleil A."/>
            <person name="Alvarado L."/>
            <person name="Arachchi H.M."/>
            <person name="Berlin A."/>
            <person name="Brown A."/>
            <person name="Chapman S.B."/>
            <person name="Chen Z."/>
            <person name="Dunbar C."/>
            <person name="Freedman E."/>
            <person name="Gearin G."/>
            <person name="Gellesch M."/>
            <person name="Goldberg J."/>
            <person name="Griggs A."/>
            <person name="Gujja S."/>
            <person name="Heiman D."/>
            <person name="Howarth C."/>
            <person name="Larson L."/>
            <person name="Lui A."/>
            <person name="MacDonald P.J.P."/>
            <person name="Mehta T."/>
            <person name="Montmayeur A."/>
            <person name="Murphy C."/>
            <person name="Neiman D."/>
            <person name="Pearson M."/>
            <person name="Priest M."/>
            <person name="Roberts A."/>
            <person name="Saif S."/>
            <person name="Shea T."/>
            <person name="Shenoy N."/>
            <person name="Sisk P."/>
            <person name="Stolte C."/>
            <person name="Sykes S."/>
            <person name="Yandava C."/>
            <person name="Wortman J."/>
            <person name="Nusbaum C."/>
            <person name="Birren B."/>
        </authorList>
    </citation>
    <scope>NUCLEOTIDE SEQUENCE</scope>
    <source>
        <strain evidence="3">R3-111a-1</strain>
    </source>
</reference>
<feature type="domain" description="Beta-glucuronidase C-terminal" evidence="2">
    <location>
        <begin position="438"/>
        <end position="556"/>
    </location>
</feature>
<dbReference type="AlphaFoldDB" id="J3P8Q4"/>
<dbReference type="GeneID" id="20350347"/>
<dbReference type="EMBL" id="GL385399">
    <property type="protein sequence ID" value="EJT73038.1"/>
    <property type="molecule type" value="Genomic_DNA"/>
</dbReference>
<protein>
    <recommendedName>
        <fullName evidence="2">Beta-glucuronidase C-terminal domain-containing protein</fullName>
    </recommendedName>
</protein>
<dbReference type="RefSeq" id="XP_009226012.1">
    <property type="nucleotide sequence ID" value="XM_009227748.1"/>
</dbReference>
<dbReference type="InterPro" id="IPR031728">
    <property type="entry name" value="GlcAase_C"/>
</dbReference>
<evidence type="ECO:0000313" key="3">
    <source>
        <dbReference type="EMBL" id="EJT73038.1"/>
    </source>
</evidence>
<keyword evidence="5" id="KW-1185">Reference proteome</keyword>
<sequence length="602" mass="65116">MLLEQRTAALALLLACAGTSQAQRHGNKVALPENPHTEPLYRDIIGYSVEPVWVNDFISTDLMATLFKSITGLTGHPPPIRVGGNTADNTTLVDDGVLNTTAVAIPTPLTARRFNISRSWFKAWGDYFDPRTNLTYTLNMHENQSDWATARAQAEAAWRGLGTKLVRFELGNEIDHFINKGWRNSSWGVVNYVKEFRHVTSMVRESQWFREAGDKAPKWVAASFADPPWVPDQQDQLDDMDIINVTTRAGLVNEAPRGGLNIDSFVVHMYPMSTCDPARWHRMRLDLLSNHTTVWLNTSQLAPQVEASRKVGGAPLVMGETNSISCSGRSGISDTLGGALWNVDYSLTLAALGISHVYYHLGAMSEYSSFVPRDYYFKNESLTMGIRPGWYAHYFVAHVVKQQPGSQGQQLEIAALPGANSSDLSGFGVYGRSSSNSAKRLRKLVFLDMGVWNGTEGLSNPSTISTADNVDPAFHSKGDRPRASMTVAATPWCEGAEVAVVRMTGPGSNAKSGVRVSGVSFDERTGAQVGSPRREVVRVGKGGNVEFPIQMAEAVLLEVAGDGRCGNGTGAGGPVQGAASAVVSVTSSVMTVFALAALAALY</sequence>
<dbReference type="InterPro" id="IPR017853">
    <property type="entry name" value="GH"/>
</dbReference>
<dbReference type="Gene3D" id="3.20.20.80">
    <property type="entry name" value="Glycosidases"/>
    <property type="match status" value="1"/>
</dbReference>
<reference evidence="3" key="2">
    <citation type="submission" date="2010-07" db="EMBL/GenBank/DDBJ databases">
        <authorList>
            <consortium name="The Broad Institute Genome Sequencing Platform"/>
            <consortium name="Broad Institute Genome Sequencing Center for Infectious Disease"/>
            <person name="Ma L.-J."/>
            <person name="Dead R."/>
            <person name="Young S."/>
            <person name="Zeng Q."/>
            <person name="Koehrsen M."/>
            <person name="Alvarado L."/>
            <person name="Berlin A."/>
            <person name="Chapman S.B."/>
            <person name="Chen Z."/>
            <person name="Freedman E."/>
            <person name="Gellesch M."/>
            <person name="Goldberg J."/>
            <person name="Griggs A."/>
            <person name="Gujja S."/>
            <person name="Heilman E.R."/>
            <person name="Heiman D."/>
            <person name="Hepburn T."/>
            <person name="Howarth C."/>
            <person name="Jen D."/>
            <person name="Larson L."/>
            <person name="Mehta T."/>
            <person name="Neiman D."/>
            <person name="Pearson M."/>
            <person name="Roberts A."/>
            <person name="Saif S."/>
            <person name="Shea T."/>
            <person name="Shenoy N."/>
            <person name="Sisk P."/>
            <person name="Stolte C."/>
            <person name="Sykes S."/>
            <person name="Walk T."/>
            <person name="White J."/>
            <person name="Yandava C."/>
            <person name="Haas B."/>
            <person name="Nusbaum C."/>
            <person name="Birren B."/>
        </authorList>
    </citation>
    <scope>NUCLEOTIDE SEQUENCE</scope>
    <source>
        <strain evidence="3">R3-111a-1</strain>
    </source>
</reference>
<dbReference type="HOGENOM" id="CLU_022148_3_0_1"/>
<keyword evidence="1" id="KW-0732">Signal</keyword>